<organism evidence="3 4">
    <name type="scientific">Pseudonocardia hierapolitana</name>
    <dbReference type="NCBI Taxonomy" id="1128676"/>
    <lineage>
        <taxon>Bacteria</taxon>
        <taxon>Bacillati</taxon>
        <taxon>Actinomycetota</taxon>
        <taxon>Actinomycetes</taxon>
        <taxon>Pseudonocardiales</taxon>
        <taxon>Pseudonocardiaceae</taxon>
        <taxon>Pseudonocardia</taxon>
    </lineage>
</organism>
<comment type="caution">
    <text evidence="3">The sequence shown here is derived from an EMBL/GenBank/DDBJ whole genome shotgun (WGS) entry which is preliminary data.</text>
</comment>
<name>A0A561SYS9_9PSEU</name>
<keyword evidence="2" id="KW-0472">Membrane</keyword>
<dbReference type="Pfam" id="PF10935">
    <property type="entry name" value="DUF2637"/>
    <property type="match status" value="1"/>
</dbReference>
<protein>
    <submittedName>
        <fullName evidence="3">Uncharacterized protein DUF2637</fullName>
    </submittedName>
</protein>
<sequence>MWWALARYGGAGTVAVGSAIISYGHLHEVLLAWEYGPLGAAVGPLVLDGLMVVSGFALLAMSRASQGTADPGIAGSVTDSVTPVAAKPPTTNRCATGAGGADD</sequence>
<dbReference type="EMBL" id="VIWU01000001">
    <property type="protein sequence ID" value="TWF80035.1"/>
    <property type="molecule type" value="Genomic_DNA"/>
</dbReference>
<reference evidence="3 4" key="1">
    <citation type="submission" date="2019-06" db="EMBL/GenBank/DDBJ databases">
        <title>Sequencing the genomes of 1000 actinobacteria strains.</title>
        <authorList>
            <person name="Klenk H.-P."/>
        </authorList>
    </citation>
    <scope>NUCLEOTIDE SEQUENCE [LARGE SCALE GENOMIC DNA]</scope>
    <source>
        <strain evidence="3 4">DSM 45671</strain>
    </source>
</reference>
<dbReference type="InterPro" id="IPR021235">
    <property type="entry name" value="DUF2637"/>
</dbReference>
<gene>
    <name evidence="3" type="ORF">FHX44_115972</name>
</gene>
<evidence type="ECO:0000256" key="2">
    <source>
        <dbReference type="SAM" id="Phobius"/>
    </source>
</evidence>
<feature type="transmembrane region" description="Helical" evidence="2">
    <location>
        <begin position="38"/>
        <end position="59"/>
    </location>
</feature>
<feature type="transmembrane region" description="Helical" evidence="2">
    <location>
        <begin position="7"/>
        <end position="26"/>
    </location>
</feature>
<keyword evidence="2" id="KW-0812">Transmembrane</keyword>
<dbReference type="Proteomes" id="UP000321261">
    <property type="component" value="Unassembled WGS sequence"/>
</dbReference>
<dbReference type="AlphaFoldDB" id="A0A561SYS9"/>
<feature type="region of interest" description="Disordered" evidence="1">
    <location>
        <begin position="67"/>
        <end position="103"/>
    </location>
</feature>
<keyword evidence="2" id="KW-1133">Transmembrane helix</keyword>
<evidence type="ECO:0000256" key="1">
    <source>
        <dbReference type="SAM" id="MobiDB-lite"/>
    </source>
</evidence>
<proteinExistence type="predicted"/>
<keyword evidence="4" id="KW-1185">Reference proteome</keyword>
<evidence type="ECO:0000313" key="4">
    <source>
        <dbReference type="Proteomes" id="UP000321261"/>
    </source>
</evidence>
<evidence type="ECO:0000313" key="3">
    <source>
        <dbReference type="EMBL" id="TWF80035.1"/>
    </source>
</evidence>
<accession>A0A561SYS9</accession>